<evidence type="ECO:0008006" key="2">
    <source>
        <dbReference type="Google" id="ProtNLM"/>
    </source>
</evidence>
<protein>
    <recommendedName>
        <fullName evidence="2">Bh protein</fullName>
    </recommendedName>
</protein>
<dbReference type="AlphaFoldDB" id="X1ANH0"/>
<proteinExistence type="predicted"/>
<reference evidence="1" key="1">
    <citation type="journal article" date="2014" name="Front. Microbiol.">
        <title>High frequency of phylogenetically diverse reductive dehalogenase-homologous genes in deep subseafloor sedimentary metagenomes.</title>
        <authorList>
            <person name="Kawai M."/>
            <person name="Futagami T."/>
            <person name="Toyoda A."/>
            <person name="Takaki Y."/>
            <person name="Nishi S."/>
            <person name="Hori S."/>
            <person name="Arai W."/>
            <person name="Tsubouchi T."/>
            <person name="Morono Y."/>
            <person name="Uchiyama I."/>
            <person name="Ito T."/>
            <person name="Fujiyama A."/>
            <person name="Inagaki F."/>
            <person name="Takami H."/>
        </authorList>
    </citation>
    <scope>NUCLEOTIDE SEQUENCE</scope>
    <source>
        <strain evidence="1">Expedition CK06-06</strain>
    </source>
</reference>
<dbReference type="EMBL" id="BART01000345">
    <property type="protein sequence ID" value="GAG70942.1"/>
    <property type="molecule type" value="Genomic_DNA"/>
</dbReference>
<accession>X1ANH0</accession>
<gene>
    <name evidence="1" type="ORF">S01H4_01769</name>
</gene>
<organism evidence="1">
    <name type="scientific">marine sediment metagenome</name>
    <dbReference type="NCBI Taxonomy" id="412755"/>
    <lineage>
        <taxon>unclassified sequences</taxon>
        <taxon>metagenomes</taxon>
        <taxon>ecological metagenomes</taxon>
    </lineage>
</organism>
<sequence length="113" mass="13374">MTKKTKTILHCIECGEETTHTINYLGDHIRSIQCDKCNSEVELDRRELMTVFTEDFIDRVLTKPKRFTVELVKVIAPLIPFLPKRLMREPRKVLKDIFRAVKGEEEKERTEKK</sequence>
<evidence type="ECO:0000313" key="1">
    <source>
        <dbReference type="EMBL" id="GAG70942.1"/>
    </source>
</evidence>
<name>X1ANH0_9ZZZZ</name>
<comment type="caution">
    <text evidence="1">The sequence shown here is derived from an EMBL/GenBank/DDBJ whole genome shotgun (WGS) entry which is preliminary data.</text>
</comment>